<evidence type="ECO:0000313" key="1">
    <source>
        <dbReference type="EMBL" id="CEG01891.1"/>
    </source>
</evidence>
<dbReference type="KEGG" id="ota:OT_ostta19g00100"/>
<reference evidence="2" key="1">
    <citation type="journal article" date="2006" name="Proc. Natl. Acad. Sci. U.S.A.">
        <title>Genome analysis of the smallest free-living eukaryote Ostreococcus tauri unveils many unique features.</title>
        <authorList>
            <person name="Derelle E."/>
            <person name="Ferraz C."/>
            <person name="Rombauts S."/>
            <person name="Rouze P."/>
            <person name="Worden A.Z."/>
            <person name="Robbens S."/>
            <person name="Partensky F."/>
            <person name="Degroeve S."/>
            <person name="Echeynie S."/>
            <person name="Cooke R."/>
            <person name="Saeys Y."/>
            <person name="Wuyts J."/>
            <person name="Jabbari K."/>
            <person name="Bowler C."/>
            <person name="Panaud O."/>
            <person name="Piegu B."/>
            <person name="Ball S.G."/>
            <person name="Ral J.-P."/>
            <person name="Bouget F.-Y."/>
            <person name="Piganeau G."/>
            <person name="De Baets B."/>
            <person name="Picard A."/>
            <person name="Delseny M."/>
            <person name="Demaille J."/>
            <person name="Van de Peer Y."/>
            <person name="Moreau H."/>
        </authorList>
    </citation>
    <scope>NUCLEOTIDE SEQUENCE [LARGE SCALE GENOMIC DNA]</scope>
    <source>
        <strain evidence="2">OTTH 0595 / CCAP 157/2 / RCC745</strain>
    </source>
</reference>
<dbReference type="EMBL" id="CAID01000019">
    <property type="protein sequence ID" value="CEG01891.1"/>
    <property type="molecule type" value="Genomic_DNA"/>
</dbReference>
<accession>A0A096PBB0</accession>
<gene>
    <name evidence="1" type="ORF">OT_ostta19g00100</name>
</gene>
<sequence>MQLRTTKERKQRTKLCSQRVCVPLLVAHYFLLSWYRRIRELRRVSQTVASGVLVSYVYHENENGTFREVRNKRRNLHIFVKKGYIDDARYTFIFTISGRWPSTKEFFHSIGTHEETSILPVSSNVITVTRSSTKLCSDLCHHGRTCDKYKASFGAFVFLNDGVRGPFTSVALNTNLALGSWLYQFLRLATDPRVSVVGSAVSCEISWHVQTYFIVIKRALVDDLFKMWLRSCSEQDWSRMVRDFEVGPSQTFLERGFAIASPSSGRVNIFTGTIPQTSCRNPSTVHVGLEKGLILKYGGEVFRKHFIHSQTMADVANWTMLNFPYLYTE</sequence>
<proteinExistence type="predicted"/>
<organism evidence="1 2">
    <name type="scientific">Ostreococcus tauri</name>
    <name type="common">Marine green alga</name>
    <dbReference type="NCBI Taxonomy" id="70448"/>
    <lineage>
        <taxon>Eukaryota</taxon>
        <taxon>Viridiplantae</taxon>
        <taxon>Chlorophyta</taxon>
        <taxon>Mamiellophyceae</taxon>
        <taxon>Mamiellales</taxon>
        <taxon>Bathycoccaceae</taxon>
        <taxon>Ostreococcus</taxon>
    </lineage>
</organism>
<evidence type="ECO:0000313" key="2">
    <source>
        <dbReference type="Proteomes" id="UP000009170"/>
    </source>
</evidence>
<reference evidence="1 2" key="2">
    <citation type="journal article" date="2014" name="BMC Genomics">
        <title>An improved genome of the model marine alga Ostreococcus tauri unfolds by assessing Illumina de novo assemblies.</title>
        <authorList>
            <person name="Blanc-Mathieu R."/>
            <person name="Verhelst B."/>
            <person name="Derelle E."/>
            <person name="Rombauts S."/>
            <person name="Bouget F.Y."/>
            <person name="Carre I."/>
            <person name="Chateau A."/>
            <person name="Eyre-Walker A."/>
            <person name="Grimsley N."/>
            <person name="Moreau H."/>
            <person name="Piegu B."/>
            <person name="Rivals E."/>
            <person name="Schackwitz W."/>
            <person name="Van de Peer Y."/>
            <person name="Piganeau G."/>
        </authorList>
    </citation>
    <scope>NUCLEOTIDE SEQUENCE [LARGE SCALE GENOMIC DNA]</scope>
    <source>
        <strain evidence="2">OTTH 0595 / CCAP 157/2 / RCC745</strain>
    </source>
</reference>
<dbReference type="OrthoDB" id="10637866at2759"/>
<dbReference type="AlphaFoldDB" id="A0A096PBB0"/>
<dbReference type="InParanoid" id="A0A096PBB0"/>
<dbReference type="RefSeq" id="XP_022841233.1">
    <property type="nucleotide sequence ID" value="XM_022982396.1"/>
</dbReference>
<keyword evidence="2" id="KW-1185">Reference proteome</keyword>
<dbReference type="Proteomes" id="UP000009170">
    <property type="component" value="Unassembled WGS sequence"/>
</dbReference>
<dbReference type="GeneID" id="9838400"/>
<comment type="caution">
    <text evidence="1">The sequence shown here is derived from an EMBL/GenBank/DDBJ whole genome shotgun (WGS) entry which is preliminary data.</text>
</comment>
<protein>
    <submittedName>
        <fullName evidence="1">Unnamed product</fullName>
    </submittedName>
</protein>
<name>A0A096PBB0_OSTTA</name>